<proteinExistence type="predicted"/>
<dbReference type="PANTHER" id="PTHR42957">
    <property type="entry name" value="HELICASE MJ1565-RELATED"/>
    <property type="match status" value="1"/>
</dbReference>
<dbReference type="Pfam" id="PF01935">
    <property type="entry name" value="DUF87"/>
    <property type="match status" value="1"/>
</dbReference>
<evidence type="ECO:0000259" key="1">
    <source>
        <dbReference type="PROSITE" id="PS50035"/>
    </source>
</evidence>
<dbReference type="OrthoDB" id="9806951at2"/>
<dbReference type="CDD" id="cd00138">
    <property type="entry name" value="PLDc_SF"/>
    <property type="match status" value="1"/>
</dbReference>
<dbReference type="InterPro" id="IPR025202">
    <property type="entry name" value="PLD-like_dom"/>
</dbReference>
<dbReference type="InterPro" id="IPR002789">
    <property type="entry name" value="HerA_central"/>
</dbReference>
<dbReference type="AlphaFoldDB" id="A0A285P1Z2"/>
<organism evidence="2 3">
    <name type="scientific">Hydrogenobacter hydrogenophilus</name>
    <dbReference type="NCBI Taxonomy" id="35835"/>
    <lineage>
        <taxon>Bacteria</taxon>
        <taxon>Pseudomonadati</taxon>
        <taxon>Aquificota</taxon>
        <taxon>Aquificia</taxon>
        <taxon>Aquificales</taxon>
        <taxon>Aquificaceae</taxon>
        <taxon>Hydrogenobacter</taxon>
    </lineage>
</organism>
<evidence type="ECO:0000313" key="3">
    <source>
        <dbReference type="Proteomes" id="UP000218627"/>
    </source>
</evidence>
<dbReference type="Gene3D" id="3.30.870.10">
    <property type="entry name" value="Endonuclease Chain A"/>
    <property type="match status" value="1"/>
</dbReference>
<reference evidence="3" key="1">
    <citation type="submission" date="2017-09" db="EMBL/GenBank/DDBJ databases">
        <authorList>
            <person name="Varghese N."/>
            <person name="Submissions S."/>
        </authorList>
    </citation>
    <scope>NUCLEOTIDE SEQUENCE [LARGE SCALE GENOMIC DNA]</scope>
    <source>
        <strain evidence="3">DSM 2913</strain>
    </source>
</reference>
<dbReference type="InterPro" id="IPR027417">
    <property type="entry name" value="P-loop_NTPase"/>
</dbReference>
<name>A0A285P1Z2_9AQUI</name>
<dbReference type="GO" id="GO:0003824">
    <property type="term" value="F:catalytic activity"/>
    <property type="evidence" value="ECO:0007669"/>
    <property type="project" value="InterPro"/>
</dbReference>
<dbReference type="PANTHER" id="PTHR42957:SF1">
    <property type="entry name" value="HELICASE MJ1565-RELATED"/>
    <property type="match status" value="1"/>
</dbReference>
<keyword evidence="3" id="KW-1185">Reference proteome</keyword>
<evidence type="ECO:0000313" key="2">
    <source>
        <dbReference type="EMBL" id="SNZ13901.1"/>
    </source>
</evidence>
<dbReference type="Proteomes" id="UP000218627">
    <property type="component" value="Unassembled WGS sequence"/>
</dbReference>
<dbReference type="RefSeq" id="WP_096601730.1">
    <property type="nucleotide sequence ID" value="NZ_OBEN01000004.1"/>
</dbReference>
<dbReference type="PROSITE" id="PS50035">
    <property type="entry name" value="PLD"/>
    <property type="match status" value="1"/>
</dbReference>
<dbReference type="SUPFAM" id="SSF56024">
    <property type="entry name" value="Phospholipase D/nuclease"/>
    <property type="match status" value="1"/>
</dbReference>
<accession>A0A285P1Z2</accession>
<protein>
    <recommendedName>
        <fullName evidence="1">PLD phosphodiesterase domain-containing protein</fullName>
    </recommendedName>
</protein>
<sequence>MAGGELIEELKNALRSAQESIKIVSAWIKGDILESLLQDIREDVKVEVFLRAGERKDMDITDFRVFKAVRSVKGKIYLNPRLHAKFLIIDDSRAFVGSANLTYAGTQQGNFEAVVEITDPIKLKELLLLYQALKDESEEIQQDTVALVLSSENSLSSHVLLLEDLPEQCFLKTPTERGILLCKLIAVKTQGLEESILWGKTADKDWLIAFLKACANETGNLKIGEVRIMCEYRKVKEEEKESYFGVPLKPLKVGTQLLRVKGDDQDMQKIMSMNLSGYPMEKKAFVGKILNTDVDVYVDITKVSSMHMAVIGTTGAGKTTFIRRLIEHAQSEGIQFFVIDVFGEYYEKLKVNKERIEYVKIPYTLFPIQAEDLKDILRAYGIGIEERTTEEKAFFTNLRKYLKPDLELICYKEMNLEELLISSAPTSLKSHVKDFLNALMRDFGPASVKNQKDVYFMLLEGLRSNKDIVVFDFKDVLNLDARTNMVGLLMKEVFILSRLDGKKRLVILEEAHNFAPERGALDVPFGRENLSYLMAKRIALEGRKFGVGLIAITQRPANISKYILSQLNTQAVFRLITKNDLDAVSVFFGEGQMELLRLLPSLRPGTLFLSGIAVPFSMLVSIEL</sequence>
<dbReference type="SMART" id="SM00155">
    <property type="entry name" value="PLDc"/>
    <property type="match status" value="1"/>
</dbReference>
<dbReference type="SMART" id="SM00382">
    <property type="entry name" value="AAA"/>
    <property type="match status" value="1"/>
</dbReference>
<dbReference type="InterPro" id="IPR008571">
    <property type="entry name" value="HerA-like"/>
</dbReference>
<feature type="domain" description="PLD phosphodiesterase" evidence="1">
    <location>
        <begin position="78"/>
        <end position="105"/>
    </location>
</feature>
<gene>
    <name evidence="2" type="ORF">SAMN06265353_0914</name>
</gene>
<dbReference type="Pfam" id="PF13091">
    <property type="entry name" value="PLDc_2"/>
    <property type="match status" value="1"/>
</dbReference>
<dbReference type="Gene3D" id="3.40.50.300">
    <property type="entry name" value="P-loop containing nucleotide triphosphate hydrolases"/>
    <property type="match status" value="2"/>
</dbReference>
<dbReference type="GO" id="GO:0006793">
    <property type="term" value="P:phosphorus metabolic process"/>
    <property type="evidence" value="ECO:0007669"/>
    <property type="project" value="UniProtKB-ARBA"/>
</dbReference>
<dbReference type="InterPro" id="IPR001736">
    <property type="entry name" value="PLipase_D/transphosphatidylase"/>
</dbReference>
<dbReference type="SUPFAM" id="SSF52540">
    <property type="entry name" value="P-loop containing nucleoside triphosphate hydrolases"/>
    <property type="match status" value="1"/>
</dbReference>
<dbReference type="EMBL" id="OBEN01000004">
    <property type="protein sequence ID" value="SNZ13901.1"/>
    <property type="molecule type" value="Genomic_DNA"/>
</dbReference>
<dbReference type="InterPro" id="IPR003593">
    <property type="entry name" value="AAA+_ATPase"/>
</dbReference>